<dbReference type="GO" id="GO:0003676">
    <property type="term" value="F:nucleic acid binding"/>
    <property type="evidence" value="ECO:0007669"/>
    <property type="project" value="InterPro"/>
</dbReference>
<feature type="compositionally biased region" description="Polar residues" evidence="3">
    <location>
        <begin position="770"/>
        <end position="781"/>
    </location>
</feature>
<dbReference type="PROSITE" id="PS50250">
    <property type="entry name" value="PCI"/>
    <property type="match status" value="1"/>
</dbReference>
<dbReference type="GO" id="GO:0006406">
    <property type="term" value="P:mRNA export from nucleus"/>
    <property type="evidence" value="ECO:0007669"/>
    <property type="project" value="TreeGrafter"/>
</dbReference>
<feature type="coiled-coil region" evidence="2">
    <location>
        <begin position="932"/>
        <end position="1053"/>
    </location>
</feature>
<dbReference type="OrthoDB" id="21502at2759"/>
<dbReference type="PANTHER" id="PTHR12436:SF3">
    <property type="entry name" value="GERMINAL-CENTER ASSOCIATED NUCLEAR PROTEIN"/>
    <property type="match status" value="1"/>
</dbReference>
<gene>
    <name evidence="4" type="ORF">KGM_207753</name>
</gene>
<proteinExistence type="inferred from homology"/>
<dbReference type="Pfam" id="PF03399">
    <property type="entry name" value="SAC3_GANP"/>
    <property type="match status" value="1"/>
</dbReference>
<dbReference type="KEGG" id="dpl:KGM_207753"/>
<dbReference type="InterPro" id="IPR045107">
    <property type="entry name" value="SAC3/GANP/THP3"/>
</dbReference>
<dbReference type="GO" id="GO:0070390">
    <property type="term" value="C:transcription export complex 2"/>
    <property type="evidence" value="ECO:0007669"/>
    <property type="project" value="TreeGrafter"/>
</dbReference>
<reference evidence="4 5" key="1">
    <citation type="journal article" date="2011" name="Cell">
        <title>The monarch butterfly genome yields insights into long-distance migration.</title>
        <authorList>
            <person name="Zhan S."/>
            <person name="Merlin C."/>
            <person name="Boore J.L."/>
            <person name="Reppert S.M."/>
        </authorList>
    </citation>
    <scope>NUCLEOTIDE SEQUENCE [LARGE SCALE GENOMIC DNA]</scope>
    <source>
        <strain evidence="4">F-2</strain>
    </source>
</reference>
<dbReference type="InterPro" id="IPR035979">
    <property type="entry name" value="RBD_domain_sf"/>
</dbReference>
<dbReference type="PANTHER" id="PTHR12436">
    <property type="entry name" value="80 KDA MCM3-ASSOCIATED PROTEIN"/>
    <property type="match status" value="1"/>
</dbReference>
<dbReference type="SUPFAM" id="SSF54928">
    <property type="entry name" value="RNA-binding domain, RBD"/>
    <property type="match status" value="1"/>
</dbReference>
<dbReference type="Proteomes" id="UP000007151">
    <property type="component" value="Unassembled WGS sequence"/>
</dbReference>
<keyword evidence="2" id="KW-0175">Coiled coil</keyword>
<protein>
    <submittedName>
        <fullName evidence="4">Uncharacterized protein</fullName>
    </submittedName>
</protein>
<sequence length="1691" mass="194611">MDNSPQKKLRGSILDKVNNRTSITCSNVPDCLFEAKIAEKHFCKFGRVQRIRLLPKKHMCVIEYDHPGAAERAVLNAGAYDGFMFDVTRSKPRVRRKSSKDEDPDWVPDPEVEQELNAMSGIETYKVPRKKLPGMGPGIVISKARAMAPPIKKKNPIAPKRTKPTIMNQPANAEAPIVITATTLSNREAAMELDKLRSRVSITPDEKWRTLDARDRILRAWGGAGSRVKVGGATIGTCPDMCPEKELLHRQSEHQLMTLETIPGSDGLLEPWRAVKQYSRSSADQEIPMCYELRPARVLMRTCSYLLHEIADTNRQVTLADWFHFMWDRFRGIRKDITQQALCCAGKYAKKMVSESIKMVEICARFHAHCAARLADLEHTQFDQKLNTDNLTKCLQTLKHMYADVSAESKPNEAEFRGYIALLNLGDANFWWEIKQLPYEIQKSESITFALQIYAALDNNNYVRFFRLIQEKATYLQACILLRYFNDVRARALARIVKAYAPRGGARYPAEDMMNILAFESIESMKSFINHYGLRFAKNEEELTIILNRNQFIEDSDPYPLSRAINLIESKRQNTVGEIISGGQMPRYDFENVPLYSSFGIDGRLKEISLLAEDLGYNTINDSEKDVQGLKLEMQKLSQEGRILAVSQKIEPRKTLFVKQDDEINSNINKFSFQPPIPVAPTEVIANSPEKVLDSPKNIFTFSKPQKIETNVYQSKLASNLFSRHENDKYNADLPKPNVFASANHSKNVFEVAKSAFKPSESSDVFKKPASNSMFGQQTNKNEATSGNIFTKSTLFSQTDPKNIFSTARPNVFGKAQEGNDKSANIFSKPLQDKPSNPGPVSSIFGSGSNETTAKTTFKLGNNNANPVPYSNGDQSIATSPGSLFKSANQPSFPSNKFTIFQSKNKAQTVADNIFNSVKAPQTDVYDFDPNQENTEKLEEDMKQKMREEEMKRQDELKRQEEIKRLEAEKLALQRKEEERKREEQRRMEEAKKLEEIKKKEEAKKQEELKKKIEEQKRLELKRIAEEKERKFKERVEKESRELIEELVNEIEEETVGSILKEEVDDFNKLLSYARDFNENISMELLNEICTSELKAEIFRTKRIMKKWYYVWRKHFIRNFKRRSLLDDTPLWLPDRSPLQEARLLKRRSEKSALDNMNAIHRGYKFVGELKQLPSPKPYNILDIIRSPLIKRMKQIEYPYDKCFFWKALLVSPGANDYLHRKINVRKWVQEVFGDGRRHDISDCLIHVEKESWNKLMDFAISISLLNKDSLHESNEALSGANGILVYVTENDGDTDAIIELILKQKHQYQIIPIAVIMPNKAITDRRCLEEKLTLWQNNNVISAYKLFYVDSVNVDRSIDSCTKSALKWLSRNYPKPPPLEIDYLKSICQRYLGNDIWARLKSDKNERTNYVLKDLQKLVACYNTAVDKLCHVITNEDLFNYPSFPLEFVKYLDSSSPYPKPFEFIPSSAKQTDNTSFIRRLMHKLKLPDPSSQFLPKTILNMQEQIGKYCKQIGWFSNPEDVMCKVVALIPQELCDFDMPHEISDKHLDQLNLVDVLNVIVYEKINSLDNFDNRLAVYLKPALDEYRNTNFLLEVDVYAGTKHRALDCEDDLDYYIRAKRRKIASGAVEQLMLEDKECSLVEDNIQTADQSIHILNSCHDAVSELEKQLDEEKKKSEALENLLMMALSNI</sequence>
<dbReference type="InterPro" id="IPR000717">
    <property type="entry name" value="PCI_dom"/>
</dbReference>
<name>A0A212FK02_DANPL</name>
<feature type="region of interest" description="Disordered" evidence="3">
    <location>
        <begin position="830"/>
        <end position="850"/>
    </location>
</feature>
<dbReference type="Gene3D" id="1.25.40.990">
    <property type="match status" value="1"/>
</dbReference>
<dbReference type="STRING" id="278856.A0A212FK02"/>
<comment type="similarity">
    <text evidence="1">Belongs to the SAC3 family.</text>
</comment>
<accession>A0A212FK02</accession>
<evidence type="ECO:0000313" key="5">
    <source>
        <dbReference type="Proteomes" id="UP000007151"/>
    </source>
</evidence>
<evidence type="ECO:0000256" key="3">
    <source>
        <dbReference type="SAM" id="MobiDB-lite"/>
    </source>
</evidence>
<dbReference type="Gene3D" id="3.30.70.330">
    <property type="match status" value="1"/>
</dbReference>
<comment type="caution">
    <text evidence="4">The sequence shown here is derived from an EMBL/GenBank/DDBJ whole genome shotgun (WGS) entry which is preliminary data.</text>
</comment>
<feature type="coiled-coil region" evidence="2">
    <location>
        <begin position="1656"/>
        <end position="1690"/>
    </location>
</feature>
<keyword evidence="5" id="KW-1185">Reference proteome</keyword>
<dbReference type="EMBL" id="AGBW02008170">
    <property type="protein sequence ID" value="OWR54073.1"/>
    <property type="molecule type" value="Genomic_DNA"/>
</dbReference>
<evidence type="ECO:0000313" key="4">
    <source>
        <dbReference type="EMBL" id="OWR54073.1"/>
    </source>
</evidence>
<evidence type="ECO:0000256" key="2">
    <source>
        <dbReference type="SAM" id="Coils"/>
    </source>
</evidence>
<feature type="region of interest" description="Disordered" evidence="3">
    <location>
        <begin position="762"/>
        <end position="781"/>
    </location>
</feature>
<dbReference type="GO" id="GO:0005737">
    <property type="term" value="C:cytoplasm"/>
    <property type="evidence" value="ECO:0007669"/>
    <property type="project" value="TreeGrafter"/>
</dbReference>
<dbReference type="InterPro" id="IPR005062">
    <property type="entry name" value="SAC3/GANP/THP3_conserved"/>
</dbReference>
<evidence type="ECO:0000256" key="1">
    <source>
        <dbReference type="ARBA" id="ARBA00038443"/>
    </source>
</evidence>
<organism evidence="4 5">
    <name type="scientific">Danaus plexippus plexippus</name>
    <dbReference type="NCBI Taxonomy" id="278856"/>
    <lineage>
        <taxon>Eukaryota</taxon>
        <taxon>Metazoa</taxon>
        <taxon>Ecdysozoa</taxon>
        <taxon>Arthropoda</taxon>
        <taxon>Hexapoda</taxon>
        <taxon>Insecta</taxon>
        <taxon>Pterygota</taxon>
        <taxon>Neoptera</taxon>
        <taxon>Endopterygota</taxon>
        <taxon>Lepidoptera</taxon>
        <taxon>Glossata</taxon>
        <taxon>Ditrysia</taxon>
        <taxon>Papilionoidea</taxon>
        <taxon>Nymphalidae</taxon>
        <taxon>Danainae</taxon>
        <taxon>Danaini</taxon>
        <taxon>Danaina</taxon>
        <taxon>Danaus</taxon>
        <taxon>Danaus</taxon>
    </lineage>
</organism>
<dbReference type="InterPro" id="IPR012677">
    <property type="entry name" value="Nucleotide-bd_a/b_plait_sf"/>
</dbReference>
<dbReference type="eggNOG" id="KOG1860">
    <property type="taxonomic scope" value="Eukaryota"/>
</dbReference>